<organism evidence="2 3">
    <name type="scientific">Abditibacterium utsteinense</name>
    <dbReference type="NCBI Taxonomy" id="1960156"/>
    <lineage>
        <taxon>Bacteria</taxon>
        <taxon>Pseudomonadati</taxon>
        <taxon>Abditibacteriota</taxon>
        <taxon>Abditibacteriia</taxon>
        <taxon>Abditibacteriales</taxon>
        <taxon>Abditibacteriaceae</taxon>
        <taxon>Abditibacterium</taxon>
    </lineage>
</organism>
<proteinExistence type="predicted"/>
<dbReference type="RefSeq" id="WP_193510753.1">
    <property type="nucleotide sequence ID" value="NZ_NIGF01000014.1"/>
</dbReference>
<evidence type="ECO:0000313" key="2">
    <source>
        <dbReference type="EMBL" id="PQV63185.1"/>
    </source>
</evidence>
<keyword evidence="1" id="KW-0472">Membrane</keyword>
<dbReference type="AlphaFoldDB" id="A0A2S8SQX6"/>
<feature type="transmembrane region" description="Helical" evidence="1">
    <location>
        <begin position="7"/>
        <end position="26"/>
    </location>
</feature>
<keyword evidence="3" id="KW-1185">Reference proteome</keyword>
<comment type="caution">
    <text evidence="2">The sequence shown here is derived from an EMBL/GenBank/DDBJ whole genome shotgun (WGS) entry which is preliminary data.</text>
</comment>
<protein>
    <submittedName>
        <fullName evidence="2">Uncharacterized protein</fullName>
    </submittedName>
</protein>
<accession>A0A2S8SQX6</accession>
<dbReference type="InParanoid" id="A0A2S8SQX6"/>
<keyword evidence="1" id="KW-1133">Transmembrane helix</keyword>
<name>A0A2S8SQX6_9BACT</name>
<feature type="transmembrane region" description="Helical" evidence="1">
    <location>
        <begin position="68"/>
        <end position="88"/>
    </location>
</feature>
<evidence type="ECO:0000313" key="3">
    <source>
        <dbReference type="Proteomes" id="UP000237684"/>
    </source>
</evidence>
<keyword evidence="1" id="KW-0812">Transmembrane</keyword>
<evidence type="ECO:0000256" key="1">
    <source>
        <dbReference type="SAM" id="Phobius"/>
    </source>
</evidence>
<dbReference type="EMBL" id="NIGF01000014">
    <property type="protein sequence ID" value="PQV63185.1"/>
    <property type="molecule type" value="Genomic_DNA"/>
</dbReference>
<reference evidence="2 3" key="1">
    <citation type="journal article" date="2018" name="Syst. Appl. Microbiol.">
        <title>Abditibacterium utsteinense sp. nov., the first cultivated member of candidate phylum FBP, isolated from ice-free Antarctic soil samples.</title>
        <authorList>
            <person name="Tahon G."/>
            <person name="Tytgat B."/>
            <person name="Lebbe L."/>
            <person name="Carlier A."/>
            <person name="Willems A."/>
        </authorList>
    </citation>
    <scope>NUCLEOTIDE SEQUENCE [LARGE SCALE GENOMIC DNA]</scope>
    <source>
        <strain evidence="2 3">LMG 29911</strain>
    </source>
</reference>
<dbReference type="Proteomes" id="UP000237684">
    <property type="component" value="Unassembled WGS sequence"/>
</dbReference>
<gene>
    <name evidence="2" type="ORF">B1R32_11410</name>
</gene>
<sequence>MITRAFLIFGVVSGFIFCGICAYYSLIDWRELRRAYAAFSLAQNSDLKAIFIAEARQNIHRINVFADVVWALLSAILSVASATGLAILRRLDGKVSDKK</sequence>